<protein>
    <recommendedName>
        <fullName evidence="6">Protein HflK</fullName>
    </recommendedName>
</protein>
<comment type="subunit">
    <text evidence="6">HflC and HflK may interact to form a multimeric complex.</text>
</comment>
<dbReference type="GO" id="GO:0006508">
    <property type="term" value="P:proteolysis"/>
    <property type="evidence" value="ECO:0007669"/>
    <property type="project" value="UniProtKB-KW"/>
</dbReference>
<comment type="function">
    <text evidence="6">HflC and HflK could encode or regulate a protease.</text>
</comment>
<accession>A0A495DFL0</accession>
<reference evidence="9 10" key="1">
    <citation type="submission" date="2018-10" db="EMBL/GenBank/DDBJ databases">
        <title>Genomic Encyclopedia of Type Strains, Phase IV (KMG-IV): sequencing the most valuable type-strain genomes for metagenomic binning, comparative biology and taxonomic classification.</title>
        <authorList>
            <person name="Goeker M."/>
        </authorList>
    </citation>
    <scope>NUCLEOTIDE SEQUENCE [LARGE SCALE GENOMIC DNA]</scope>
    <source>
        <strain evidence="9 10">DSM 4734</strain>
    </source>
</reference>
<dbReference type="CDD" id="cd03404">
    <property type="entry name" value="SPFH_HflK"/>
    <property type="match status" value="1"/>
</dbReference>
<dbReference type="RefSeq" id="WP_121210575.1">
    <property type="nucleotide sequence ID" value="NZ_RBIM01000003.1"/>
</dbReference>
<dbReference type="GO" id="GO:0016020">
    <property type="term" value="C:membrane"/>
    <property type="evidence" value="ECO:0007669"/>
    <property type="project" value="UniProtKB-SubCell"/>
</dbReference>
<dbReference type="PANTHER" id="PTHR43327:SF2">
    <property type="entry name" value="MODULATOR OF FTSH PROTEASE HFLK"/>
    <property type="match status" value="1"/>
</dbReference>
<proteinExistence type="inferred from homology"/>
<dbReference type="Proteomes" id="UP000273675">
    <property type="component" value="Unassembled WGS sequence"/>
</dbReference>
<evidence type="ECO:0000256" key="1">
    <source>
        <dbReference type="ARBA" id="ARBA00004167"/>
    </source>
</evidence>
<comment type="caution">
    <text evidence="9">The sequence shown here is derived from an EMBL/GenBank/DDBJ whole genome shotgun (WGS) entry which is preliminary data.</text>
</comment>
<dbReference type="InterPro" id="IPR001107">
    <property type="entry name" value="Band_7"/>
</dbReference>
<gene>
    <name evidence="9" type="ORF">C7435_1435</name>
</gene>
<comment type="subcellular location">
    <subcellularLocation>
        <location evidence="1">Membrane</location>
        <topology evidence="1">Single-pass membrane protein</topology>
    </subcellularLocation>
</comment>
<feature type="transmembrane region" description="Helical" evidence="6">
    <location>
        <begin position="75"/>
        <end position="94"/>
    </location>
</feature>
<feature type="compositionally biased region" description="Gly residues" evidence="7">
    <location>
        <begin position="7"/>
        <end position="21"/>
    </location>
</feature>
<dbReference type="SUPFAM" id="SSF117892">
    <property type="entry name" value="Band 7/SPFH domain"/>
    <property type="match status" value="1"/>
</dbReference>
<evidence type="ECO:0000259" key="8">
    <source>
        <dbReference type="SMART" id="SM00244"/>
    </source>
</evidence>
<dbReference type="Pfam" id="PF12221">
    <property type="entry name" value="HflK_N"/>
    <property type="match status" value="1"/>
</dbReference>
<feature type="compositionally biased region" description="Low complexity" evidence="7">
    <location>
        <begin position="22"/>
        <end position="31"/>
    </location>
</feature>
<dbReference type="InterPro" id="IPR020980">
    <property type="entry name" value="Membrane_HflK_N"/>
</dbReference>
<keyword evidence="5 6" id="KW-0472">Membrane</keyword>
<evidence type="ECO:0000313" key="9">
    <source>
        <dbReference type="EMBL" id="RKR00234.1"/>
    </source>
</evidence>
<organism evidence="9 10">
    <name type="scientific">Maricaulis maris</name>
    <dbReference type="NCBI Taxonomy" id="74318"/>
    <lineage>
        <taxon>Bacteria</taxon>
        <taxon>Pseudomonadati</taxon>
        <taxon>Pseudomonadota</taxon>
        <taxon>Alphaproteobacteria</taxon>
        <taxon>Maricaulales</taxon>
        <taxon>Maricaulaceae</taxon>
        <taxon>Maricaulis</taxon>
    </lineage>
</organism>
<dbReference type="NCBIfam" id="TIGR01933">
    <property type="entry name" value="hflK"/>
    <property type="match status" value="1"/>
</dbReference>
<name>A0A495DFL0_9PROT</name>
<evidence type="ECO:0000256" key="7">
    <source>
        <dbReference type="SAM" id="MobiDB-lite"/>
    </source>
</evidence>
<dbReference type="InterPro" id="IPR036013">
    <property type="entry name" value="Band_7/SPFH_dom_sf"/>
</dbReference>
<keyword evidence="3 6" id="KW-0812">Transmembrane</keyword>
<evidence type="ECO:0000256" key="5">
    <source>
        <dbReference type="ARBA" id="ARBA00023136"/>
    </source>
</evidence>
<dbReference type="OrthoDB" id="9779595at2"/>
<dbReference type="PANTHER" id="PTHR43327">
    <property type="entry name" value="STOMATIN-LIKE PROTEIN 2, MITOCHONDRIAL"/>
    <property type="match status" value="1"/>
</dbReference>
<keyword evidence="9" id="KW-0645">Protease</keyword>
<evidence type="ECO:0000256" key="6">
    <source>
        <dbReference type="RuleBase" id="RU364113"/>
    </source>
</evidence>
<feature type="domain" description="Band 7" evidence="8">
    <location>
        <begin position="97"/>
        <end position="266"/>
    </location>
</feature>
<evidence type="ECO:0000256" key="3">
    <source>
        <dbReference type="ARBA" id="ARBA00022692"/>
    </source>
</evidence>
<evidence type="ECO:0000256" key="2">
    <source>
        <dbReference type="ARBA" id="ARBA00006971"/>
    </source>
</evidence>
<dbReference type="GO" id="GO:0008233">
    <property type="term" value="F:peptidase activity"/>
    <property type="evidence" value="ECO:0007669"/>
    <property type="project" value="UniProtKB-KW"/>
</dbReference>
<dbReference type="AlphaFoldDB" id="A0A495DFL0"/>
<evidence type="ECO:0000256" key="4">
    <source>
        <dbReference type="ARBA" id="ARBA00022989"/>
    </source>
</evidence>
<keyword evidence="9" id="KW-0378">Hydrolase</keyword>
<keyword evidence="4 6" id="KW-1133">Transmembrane helix</keyword>
<sequence length="384" mass="41114">MSWNDNQGGGGGGPWGSGGNNNNGQNPWGQRPQGGGGPEGPDLDEVVRDMQRKIRGMFGGGGSGGKGGSGGSGGAGAFGFGLIVLILIGVWFIMPGSGWYQVNPSQAGVVLRFGEYDRTTGSGFHFKLPTPIESVIIEDVTATRTITIGQGSEGQMLTRDQNIVDIDFSVQWRVDPSENGVRNFLFNVRDPETTVAAVAQSAMREVIGTSDREFIFTVGRGEVSQRTRELLQSVLNDYQAGIQILQVNLQTAQAPASVIDAFRDVDAAEQDAEQAILQATAFANSTIPQARGEAAQLTQAAEAYRDSVIAEAQGQADRFVAIYEQYILAPEVTRRRMYLETMERVLGRSNLTILDADAGAVPYLPLNQLDAPRTQPRSQTGGNN</sequence>
<dbReference type="Pfam" id="PF01145">
    <property type="entry name" value="Band_7"/>
    <property type="match status" value="1"/>
</dbReference>
<dbReference type="InterPro" id="IPR050710">
    <property type="entry name" value="Band7/mec-2_domain"/>
</dbReference>
<dbReference type="Gene3D" id="3.30.479.30">
    <property type="entry name" value="Band 7 domain"/>
    <property type="match status" value="1"/>
</dbReference>
<feature type="region of interest" description="Disordered" evidence="7">
    <location>
        <begin position="1"/>
        <end position="44"/>
    </location>
</feature>
<dbReference type="InterPro" id="IPR010201">
    <property type="entry name" value="HflK"/>
</dbReference>
<evidence type="ECO:0000313" key="10">
    <source>
        <dbReference type="Proteomes" id="UP000273675"/>
    </source>
</evidence>
<dbReference type="EMBL" id="RBIM01000003">
    <property type="protein sequence ID" value="RKR00234.1"/>
    <property type="molecule type" value="Genomic_DNA"/>
</dbReference>
<comment type="similarity">
    <text evidence="2 6">Belongs to the band 7/mec-2 family. HflK subfamily.</text>
</comment>
<dbReference type="SMART" id="SM00244">
    <property type="entry name" value="PHB"/>
    <property type="match status" value="1"/>
</dbReference>